<dbReference type="InterPro" id="IPR036249">
    <property type="entry name" value="Thioredoxin-like_sf"/>
</dbReference>
<dbReference type="InterPro" id="IPR051099">
    <property type="entry name" value="AGR/TXD"/>
</dbReference>
<evidence type="ECO:0000313" key="4">
    <source>
        <dbReference type="EMBL" id="RXQ88047.1"/>
    </source>
</evidence>
<protein>
    <submittedName>
        <fullName evidence="4">DUF255 domain-containing protein</fullName>
    </submittedName>
</protein>
<sequence>MKYIISLIFIMCAATIGFAQDNEGIQFQNISIDKAFDAAKKENKLVFVDYSTVGCKPCKQMEIEIFVLPEVAEVVNENFVSVKIDPIKNKAEEKRAREEYGVTGFPTFIFLNSEGKVLKDYSGYQNKEEFLTLVKEVLILK</sequence>
<feature type="signal peptide" evidence="2">
    <location>
        <begin position="1"/>
        <end position="19"/>
    </location>
</feature>
<dbReference type="InterPro" id="IPR013766">
    <property type="entry name" value="Thioredoxin_domain"/>
</dbReference>
<dbReference type="OrthoDB" id="1099736at2"/>
<proteinExistence type="predicted"/>
<keyword evidence="5" id="KW-1185">Reference proteome</keyword>
<dbReference type="PROSITE" id="PS51352">
    <property type="entry name" value="THIOREDOXIN_2"/>
    <property type="match status" value="1"/>
</dbReference>
<dbReference type="AlphaFoldDB" id="A0A4Q1JHZ3"/>
<dbReference type="PANTHER" id="PTHR15337">
    <property type="entry name" value="ANTERIOR GRADIENT PROTEIN-RELATED"/>
    <property type="match status" value="1"/>
</dbReference>
<name>A0A4Q1JHZ3_9BACT</name>
<evidence type="ECO:0000313" key="5">
    <source>
        <dbReference type="Proteomes" id="UP000289703"/>
    </source>
</evidence>
<dbReference type="SUPFAM" id="SSF52833">
    <property type="entry name" value="Thioredoxin-like"/>
    <property type="match status" value="1"/>
</dbReference>
<dbReference type="PANTHER" id="PTHR15337:SF11">
    <property type="entry name" value="THIOREDOXIN DOMAIN-CONTAINING PROTEIN"/>
    <property type="match status" value="1"/>
</dbReference>
<dbReference type="EMBL" id="SAXA01000020">
    <property type="protein sequence ID" value="RXQ88047.1"/>
    <property type="molecule type" value="Genomic_DNA"/>
</dbReference>
<feature type="chain" id="PRO_5020257992" evidence="2">
    <location>
        <begin position="20"/>
        <end position="141"/>
    </location>
</feature>
<organism evidence="4 5">
    <name type="scientific">Ancylomarina salipaludis</name>
    <dbReference type="NCBI Taxonomy" id="2501299"/>
    <lineage>
        <taxon>Bacteria</taxon>
        <taxon>Pseudomonadati</taxon>
        <taxon>Bacteroidota</taxon>
        <taxon>Bacteroidia</taxon>
        <taxon>Marinilabiliales</taxon>
        <taxon>Marinifilaceae</taxon>
        <taxon>Ancylomarina</taxon>
    </lineage>
</organism>
<evidence type="ECO:0000259" key="3">
    <source>
        <dbReference type="PROSITE" id="PS51352"/>
    </source>
</evidence>
<feature type="domain" description="Thioredoxin" evidence="3">
    <location>
        <begin position="7"/>
        <end position="139"/>
    </location>
</feature>
<reference evidence="4 5" key="1">
    <citation type="submission" date="2019-01" db="EMBL/GenBank/DDBJ databases">
        <title>Ancylomarina salipaludis sp. nov., isolated from a salt marsh.</title>
        <authorList>
            <person name="Yoon J.-H."/>
        </authorList>
    </citation>
    <scope>NUCLEOTIDE SEQUENCE [LARGE SCALE GENOMIC DNA]</scope>
    <source>
        <strain evidence="4 5">SHSM-M15</strain>
    </source>
</reference>
<dbReference type="Gene3D" id="3.40.30.10">
    <property type="entry name" value="Glutaredoxin"/>
    <property type="match status" value="1"/>
</dbReference>
<dbReference type="InterPro" id="IPR012336">
    <property type="entry name" value="Thioredoxin-like_fold"/>
</dbReference>
<gene>
    <name evidence="4" type="ORF">EO244_15640</name>
</gene>
<evidence type="ECO:0000256" key="1">
    <source>
        <dbReference type="ARBA" id="ARBA00022729"/>
    </source>
</evidence>
<evidence type="ECO:0000256" key="2">
    <source>
        <dbReference type="SAM" id="SignalP"/>
    </source>
</evidence>
<dbReference type="RefSeq" id="WP_129255624.1">
    <property type="nucleotide sequence ID" value="NZ_SAXA01000020.1"/>
</dbReference>
<dbReference type="Pfam" id="PF13098">
    <property type="entry name" value="Thioredoxin_2"/>
    <property type="match status" value="1"/>
</dbReference>
<keyword evidence="1 2" id="KW-0732">Signal</keyword>
<comment type="caution">
    <text evidence="4">The sequence shown here is derived from an EMBL/GenBank/DDBJ whole genome shotgun (WGS) entry which is preliminary data.</text>
</comment>
<dbReference type="Proteomes" id="UP000289703">
    <property type="component" value="Unassembled WGS sequence"/>
</dbReference>
<accession>A0A4Q1JHZ3</accession>